<protein>
    <submittedName>
        <fullName evidence="2">Uncharacterized protein</fullName>
    </submittedName>
</protein>
<evidence type="ECO:0000313" key="3">
    <source>
        <dbReference type="Proteomes" id="UP001630127"/>
    </source>
</evidence>
<dbReference type="EMBL" id="JBJUIK010000003">
    <property type="protein sequence ID" value="KAL3532631.1"/>
    <property type="molecule type" value="Genomic_DNA"/>
</dbReference>
<gene>
    <name evidence="2" type="ORF">ACH5RR_006152</name>
</gene>
<proteinExistence type="predicted"/>
<comment type="caution">
    <text evidence="2">The sequence shown here is derived from an EMBL/GenBank/DDBJ whole genome shotgun (WGS) entry which is preliminary data.</text>
</comment>
<organism evidence="2 3">
    <name type="scientific">Cinchona calisaya</name>
    <dbReference type="NCBI Taxonomy" id="153742"/>
    <lineage>
        <taxon>Eukaryota</taxon>
        <taxon>Viridiplantae</taxon>
        <taxon>Streptophyta</taxon>
        <taxon>Embryophyta</taxon>
        <taxon>Tracheophyta</taxon>
        <taxon>Spermatophyta</taxon>
        <taxon>Magnoliopsida</taxon>
        <taxon>eudicotyledons</taxon>
        <taxon>Gunneridae</taxon>
        <taxon>Pentapetalae</taxon>
        <taxon>asterids</taxon>
        <taxon>lamiids</taxon>
        <taxon>Gentianales</taxon>
        <taxon>Rubiaceae</taxon>
        <taxon>Cinchonoideae</taxon>
        <taxon>Cinchoneae</taxon>
        <taxon>Cinchona</taxon>
    </lineage>
</organism>
<dbReference type="AlphaFoldDB" id="A0ABD3AN78"/>
<feature type="chain" id="PRO_5044889460" evidence="1">
    <location>
        <begin position="24"/>
        <end position="122"/>
    </location>
</feature>
<reference evidence="2 3" key="1">
    <citation type="submission" date="2024-11" db="EMBL/GenBank/DDBJ databases">
        <title>A near-complete genome assembly of Cinchona calisaya.</title>
        <authorList>
            <person name="Lian D.C."/>
            <person name="Zhao X.W."/>
            <person name="Wei L."/>
        </authorList>
    </citation>
    <scope>NUCLEOTIDE SEQUENCE [LARGE SCALE GENOMIC DNA]</scope>
    <source>
        <tissue evidence="2">Nenye</tissue>
    </source>
</reference>
<evidence type="ECO:0000313" key="2">
    <source>
        <dbReference type="EMBL" id="KAL3532631.1"/>
    </source>
</evidence>
<sequence>MISASKIEWLLLLHMILLCIIWGKKIRIPDVDPDRYSYIELLNDVAENVLHELPGNLNIVLNIRCGIPRSFATIDITNYETILQMFKVHEKELIINLYVFHMNAIPPNDIPLNPNFGHDEET</sequence>
<dbReference type="Proteomes" id="UP001630127">
    <property type="component" value="Unassembled WGS sequence"/>
</dbReference>
<keyword evidence="3" id="KW-1185">Reference proteome</keyword>
<name>A0ABD3AN78_9GENT</name>
<accession>A0ABD3AN78</accession>
<feature type="signal peptide" evidence="1">
    <location>
        <begin position="1"/>
        <end position="23"/>
    </location>
</feature>
<keyword evidence="1" id="KW-0732">Signal</keyword>
<evidence type="ECO:0000256" key="1">
    <source>
        <dbReference type="SAM" id="SignalP"/>
    </source>
</evidence>